<protein>
    <submittedName>
        <fullName evidence="1">Uncharacterized protein</fullName>
    </submittedName>
</protein>
<reference evidence="2" key="1">
    <citation type="journal article" date="2019" name="Int. J. Syst. Evol. Microbiol.">
        <title>The Global Catalogue of Microorganisms (GCM) 10K type strain sequencing project: providing services to taxonomists for standard genome sequencing and annotation.</title>
        <authorList>
            <consortium name="The Broad Institute Genomics Platform"/>
            <consortium name="The Broad Institute Genome Sequencing Center for Infectious Disease"/>
            <person name="Wu L."/>
            <person name="Ma J."/>
        </authorList>
    </citation>
    <scope>NUCLEOTIDE SEQUENCE [LARGE SCALE GENOMIC DNA]</scope>
    <source>
        <strain evidence="2">JCM 13023</strain>
    </source>
</reference>
<organism evidence="1 2">
    <name type="scientific">Prauserella halophila</name>
    <dbReference type="NCBI Taxonomy" id="185641"/>
    <lineage>
        <taxon>Bacteria</taxon>
        <taxon>Bacillati</taxon>
        <taxon>Actinomycetota</taxon>
        <taxon>Actinomycetes</taxon>
        <taxon>Pseudonocardiales</taxon>
        <taxon>Pseudonocardiaceae</taxon>
        <taxon>Prauserella</taxon>
    </lineage>
</organism>
<keyword evidence="2" id="KW-1185">Reference proteome</keyword>
<gene>
    <name evidence="1" type="ORF">GCM10009676_44360</name>
</gene>
<dbReference type="EMBL" id="BAAALN010000019">
    <property type="protein sequence ID" value="GAA1252568.1"/>
    <property type="molecule type" value="Genomic_DNA"/>
</dbReference>
<name>A0ABP4H9G3_9PSEU</name>
<proteinExistence type="predicted"/>
<comment type="caution">
    <text evidence="1">The sequence shown here is derived from an EMBL/GenBank/DDBJ whole genome shotgun (WGS) entry which is preliminary data.</text>
</comment>
<evidence type="ECO:0000313" key="2">
    <source>
        <dbReference type="Proteomes" id="UP001500653"/>
    </source>
</evidence>
<sequence length="73" mass="7624">MTSIRWGEYGSRGRVVSSGAVEGHSYVVVVWSTGARTNTTAASAASNPRTVAERWRAVSDRLGAVADAVTSAL</sequence>
<accession>A0ABP4H9G3</accession>
<evidence type="ECO:0000313" key="1">
    <source>
        <dbReference type="EMBL" id="GAA1252568.1"/>
    </source>
</evidence>
<dbReference type="Proteomes" id="UP001500653">
    <property type="component" value="Unassembled WGS sequence"/>
</dbReference>